<sequence length="287" mass="32363">MIQQDVPVTPKDSRSLETPIVVLSDLHLAHPATYLKNPEFLRPLLDGARTLILNGDTFEQLNLARRSEALDKGKQLLEQCAEQGISTVLITGNHDPQASSLHHLDLFGGRVFLTHGDMLHPAIAPWSSDARVLLAEHHRLLGGGPEPDDLDEALRLTKRSALVGSIYDDEVRAKAGWWARFMFVGRFALQPWRVPMALIYWANVSHYATVTQRRFRPDSKLMLIGHTHRPGVWQHHDFTLVNTGSFHPMSKPLLVRMNENEAVVLSTRRRGDHFEPGSVLHHVPIAR</sequence>
<keyword evidence="2" id="KW-1185">Reference proteome</keyword>
<dbReference type="GO" id="GO:0008758">
    <property type="term" value="F:UDP-2,3-diacylglucosamine hydrolase activity"/>
    <property type="evidence" value="ECO:0007669"/>
    <property type="project" value="TreeGrafter"/>
</dbReference>
<reference evidence="1 2" key="1">
    <citation type="submission" date="2019-02" db="EMBL/GenBank/DDBJ databases">
        <title>Deep-cultivation of Planctomycetes and their phenomic and genomic characterization uncovers novel biology.</title>
        <authorList>
            <person name="Wiegand S."/>
            <person name="Jogler M."/>
            <person name="Boedeker C."/>
            <person name="Pinto D."/>
            <person name="Vollmers J."/>
            <person name="Rivas-Marin E."/>
            <person name="Kohn T."/>
            <person name="Peeters S.H."/>
            <person name="Heuer A."/>
            <person name="Rast P."/>
            <person name="Oberbeckmann S."/>
            <person name="Bunk B."/>
            <person name="Jeske O."/>
            <person name="Meyerdierks A."/>
            <person name="Storesund J.E."/>
            <person name="Kallscheuer N."/>
            <person name="Luecker S."/>
            <person name="Lage O.M."/>
            <person name="Pohl T."/>
            <person name="Merkel B.J."/>
            <person name="Hornburger P."/>
            <person name="Mueller R.-W."/>
            <person name="Bruemmer F."/>
            <person name="Labrenz M."/>
            <person name="Spormann A.M."/>
            <person name="Op den Camp H."/>
            <person name="Overmann J."/>
            <person name="Amann R."/>
            <person name="Jetten M.S.M."/>
            <person name="Mascher T."/>
            <person name="Medema M.H."/>
            <person name="Devos D.P."/>
            <person name="Kaster A.-K."/>
            <person name="Ovreas L."/>
            <person name="Rohde M."/>
            <person name="Galperin M.Y."/>
            <person name="Jogler C."/>
        </authorList>
    </citation>
    <scope>NUCLEOTIDE SEQUENCE [LARGE SCALE GENOMIC DNA]</scope>
    <source>
        <strain evidence="1 2">Pan216</strain>
    </source>
</reference>
<protein>
    <submittedName>
        <fullName evidence="1">UDP-2,3-diacylglucosamine hydrolase</fullName>
    </submittedName>
</protein>
<dbReference type="PANTHER" id="PTHR34990">
    <property type="entry name" value="UDP-2,3-DIACYLGLUCOSAMINE HYDROLASE-RELATED"/>
    <property type="match status" value="1"/>
</dbReference>
<dbReference type="Proteomes" id="UP000317093">
    <property type="component" value="Chromosome"/>
</dbReference>
<dbReference type="GO" id="GO:0009245">
    <property type="term" value="P:lipid A biosynthetic process"/>
    <property type="evidence" value="ECO:0007669"/>
    <property type="project" value="TreeGrafter"/>
</dbReference>
<dbReference type="KEGG" id="knv:Pan216_41500"/>
<gene>
    <name evidence="1" type="ORF">Pan216_41500</name>
</gene>
<dbReference type="RefSeq" id="WP_145260621.1">
    <property type="nucleotide sequence ID" value="NZ_CP036279.1"/>
</dbReference>
<dbReference type="SUPFAM" id="SSF56300">
    <property type="entry name" value="Metallo-dependent phosphatases"/>
    <property type="match status" value="1"/>
</dbReference>
<dbReference type="Gene3D" id="3.60.21.10">
    <property type="match status" value="1"/>
</dbReference>
<organism evidence="1 2">
    <name type="scientific">Kolteria novifilia</name>
    <dbReference type="NCBI Taxonomy" id="2527975"/>
    <lineage>
        <taxon>Bacteria</taxon>
        <taxon>Pseudomonadati</taxon>
        <taxon>Planctomycetota</taxon>
        <taxon>Planctomycetia</taxon>
        <taxon>Kolteriales</taxon>
        <taxon>Kolteriaceae</taxon>
        <taxon>Kolteria</taxon>
    </lineage>
</organism>
<dbReference type="InterPro" id="IPR029052">
    <property type="entry name" value="Metallo-depent_PP-like"/>
</dbReference>
<dbReference type="OrthoDB" id="284413at2"/>
<keyword evidence="1" id="KW-0378">Hydrolase</keyword>
<dbReference type="GO" id="GO:0016020">
    <property type="term" value="C:membrane"/>
    <property type="evidence" value="ECO:0007669"/>
    <property type="project" value="GOC"/>
</dbReference>
<dbReference type="PANTHER" id="PTHR34990:SF2">
    <property type="entry name" value="BLL8164 PROTEIN"/>
    <property type="match status" value="1"/>
</dbReference>
<dbReference type="EMBL" id="CP036279">
    <property type="protein sequence ID" value="QDU63272.1"/>
    <property type="molecule type" value="Genomic_DNA"/>
</dbReference>
<name>A0A518B8K2_9BACT</name>
<evidence type="ECO:0000313" key="1">
    <source>
        <dbReference type="EMBL" id="QDU63272.1"/>
    </source>
</evidence>
<dbReference type="AlphaFoldDB" id="A0A518B8K2"/>
<accession>A0A518B8K2</accession>
<evidence type="ECO:0000313" key="2">
    <source>
        <dbReference type="Proteomes" id="UP000317093"/>
    </source>
</evidence>
<proteinExistence type="predicted"/>
<dbReference type="InterPro" id="IPR043461">
    <property type="entry name" value="LpxH-like"/>
</dbReference>